<name>A0A7J5APQ0_9FLAO</name>
<evidence type="ECO:0000259" key="8">
    <source>
        <dbReference type="PROSITE" id="PS50967"/>
    </source>
</evidence>
<comment type="subcellular location">
    <subcellularLocation>
        <location evidence="1">Cell membrane</location>
        <topology evidence="1">Single-pass membrane protein</topology>
    </subcellularLocation>
    <subcellularLocation>
        <location evidence="7">Cell membrane</location>
        <topology evidence="7">Single-pass type II membrane protein</topology>
    </subcellularLocation>
</comment>
<dbReference type="EMBL" id="WAAU01000008">
    <property type="protein sequence ID" value="KAB1159591.1"/>
    <property type="molecule type" value="Genomic_DNA"/>
</dbReference>
<dbReference type="Pfam" id="PF02472">
    <property type="entry name" value="ExbD"/>
    <property type="match status" value="1"/>
</dbReference>
<keyword evidence="4 7" id="KW-0812">Transmembrane</keyword>
<dbReference type="AlphaFoldDB" id="A0A7J5APQ0"/>
<evidence type="ECO:0000313" key="10">
    <source>
        <dbReference type="Proteomes" id="UP000467305"/>
    </source>
</evidence>
<dbReference type="GO" id="GO:0022857">
    <property type="term" value="F:transmembrane transporter activity"/>
    <property type="evidence" value="ECO:0007669"/>
    <property type="project" value="InterPro"/>
</dbReference>
<dbReference type="InterPro" id="IPR002121">
    <property type="entry name" value="HRDC_dom"/>
</dbReference>
<dbReference type="RefSeq" id="WP_150898837.1">
    <property type="nucleotide sequence ID" value="NZ_WAAU01000008.1"/>
</dbReference>
<protein>
    <recommendedName>
        <fullName evidence="8">HRDC domain-containing protein</fullName>
    </recommendedName>
</protein>
<keyword evidence="10" id="KW-1185">Reference proteome</keyword>
<evidence type="ECO:0000256" key="3">
    <source>
        <dbReference type="ARBA" id="ARBA00022475"/>
    </source>
</evidence>
<evidence type="ECO:0000256" key="1">
    <source>
        <dbReference type="ARBA" id="ARBA00004162"/>
    </source>
</evidence>
<accession>A0A7J5APQ0</accession>
<comment type="similarity">
    <text evidence="2 7">Belongs to the ExbD/TolR family.</text>
</comment>
<evidence type="ECO:0000256" key="6">
    <source>
        <dbReference type="ARBA" id="ARBA00023136"/>
    </source>
</evidence>
<feature type="domain" description="HRDC" evidence="8">
    <location>
        <begin position="250"/>
        <end position="299"/>
    </location>
</feature>
<keyword evidence="5" id="KW-1133">Transmembrane helix</keyword>
<dbReference type="OrthoDB" id="1442765at2"/>
<proteinExistence type="inferred from homology"/>
<dbReference type="GO" id="GO:0015031">
    <property type="term" value="P:protein transport"/>
    <property type="evidence" value="ECO:0007669"/>
    <property type="project" value="UniProtKB-KW"/>
</dbReference>
<keyword evidence="3" id="KW-1003">Cell membrane</keyword>
<keyword evidence="7" id="KW-0653">Protein transport</keyword>
<dbReference type="GO" id="GO:0003676">
    <property type="term" value="F:nucleic acid binding"/>
    <property type="evidence" value="ECO:0007669"/>
    <property type="project" value="InterPro"/>
</dbReference>
<evidence type="ECO:0000256" key="5">
    <source>
        <dbReference type="ARBA" id="ARBA00022989"/>
    </source>
</evidence>
<organism evidence="9 10">
    <name type="scientific">Tenacibaculum aiptasiae</name>
    <dbReference type="NCBI Taxonomy" id="426481"/>
    <lineage>
        <taxon>Bacteria</taxon>
        <taxon>Pseudomonadati</taxon>
        <taxon>Bacteroidota</taxon>
        <taxon>Flavobacteriia</taxon>
        <taxon>Flavobacteriales</taxon>
        <taxon>Flavobacteriaceae</taxon>
        <taxon>Tenacibaculum</taxon>
    </lineage>
</organism>
<keyword evidence="6" id="KW-0472">Membrane</keyword>
<dbReference type="Gene3D" id="3.30.420.270">
    <property type="match status" value="1"/>
</dbReference>
<sequence>MKKILTILCFLYYVIPCLSQKQRPENEFMTCLYKSYKDNGIKLKKVISNFEQLLIKEKILEDNTGRSYKTLFEKIIINNDFNYNISESFSEKLKKVKQAKKKPHKNCQLNLKNKLSKTYKLQFVLDSIVKNSTDLSPSIIAKGILNVLNEKDFELDYYKMNTLLLFDTLKYINNQGIPEKLPNNKTENIEYDLNSAINVYINGDNQIFIDNEKVSLKQLKKRIRDYQLKNKSKSIISIKADRATMYSTYVDVQKTIIQEIKKLRELLAKEKYKTTFDKLNKKQLIQIKKTYPQKIISIE</sequence>
<dbReference type="PROSITE" id="PS50967">
    <property type="entry name" value="HRDC"/>
    <property type="match status" value="1"/>
</dbReference>
<dbReference type="GO" id="GO:0005886">
    <property type="term" value="C:plasma membrane"/>
    <property type="evidence" value="ECO:0007669"/>
    <property type="project" value="UniProtKB-SubCell"/>
</dbReference>
<reference evidence="9 10" key="1">
    <citation type="submission" date="2019-09" db="EMBL/GenBank/DDBJ databases">
        <authorList>
            <person name="Cao W.R."/>
        </authorList>
    </citation>
    <scope>NUCLEOTIDE SEQUENCE [LARGE SCALE GENOMIC DNA]</scope>
    <source>
        <strain evidence="10">a4</strain>
    </source>
</reference>
<dbReference type="InterPro" id="IPR003400">
    <property type="entry name" value="ExbD"/>
</dbReference>
<evidence type="ECO:0000256" key="4">
    <source>
        <dbReference type="ARBA" id="ARBA00022692"/>
    </source>
</evidence>
<gene>
    <name evidence="9" type="ORF">F7018_04590</name>
</gene>
<comment type="caution">
    <text evidence="9">The sequence shown here is derived from an EMBL/GenBank/DDBJ whole genome shotgun (WGS) entry which is preliminary data.</text>
</comment>
<evidence type="ECO:0000256" key="2">
    <source>
        <dbReference type="ARBA" id="ARBA00005811"/>
    </source>
</evidence>
<evidence type="ECO:0000256" key="7">
    <source>
        <dbReference type="RuleBase" id="RU003879"/>
    </source>
</evidence>
<keyword evidence="7" id="KW-0813">Transport</keyword>
<dbReference type="Proteomes" id="UP000467305">
    <property type="component" value="Unassembled WGS sequence"/>
</dbReference>
<evidence type="ECO:0000313" key="9">
    <source>
        <dbReference type="EMBL" id="KAB1159591.1"/>
    </source>
</evidence>